<gene>
    <name evidence="1" type="ORF">DY000_02053895</name>
</gene>
<dbReference type="Proteomes" id="UP000266723">
    <property type="component" value="Unassembled WGS sequence"/>
</dbReference>
<dbReference type="EMBL" id="QGKV02002055">
    <property type="protein sequence ID" value="KAF3498751.1"/>
    <property type="molecule type" value="Genomic_DNA"/>
</dbReference>
<organism evidence="1 2">
    <name type="scientific">Brassica cretica</name>
    <name type="common">Mustard</name>
    <dbReference type="NCBI Taxonomy" id="69181"/>
    <lineage>
        <taxon>Eukaryota</taxon>
        <taxon>Viridiplantae</taxon>
        <taxon>Streptophyta</taxon>
        <taxon>Embryophyta</taxon>
        <taxon>Tracheophyta</taxon>
        <taxon>Spermatophyta</taxon>
        <taxon>Magnoliopsida</taxon>
        <taxon>eudicotyledons</taxon>
        <taxon>Gunneridae</taxon>
        <taxon>Pentapetalae</taxon>
        <taxon>rosids</taxon>
        <taxon>malvids</taxon>
        <taxon>Brassicales</taxon>
        <taxon>Brassicaceae</taxon>
        <taxon>Brassiceae</taxon>
        <taxon>Brassica</taxon>
    </lineage>
</organism>
<proteinExistence type="predicted"/>
<keyword evidence="2" id="KW-1185">Reference proteome</keyword>
<name>A0ABQ7AMJ5_BRACR</name>
<accession>A0ABQ7AMJ5</accession>
<evidence type="ECO:0000313" key="2">
    <source>
        <dbReference type="Proteomes" id="UP000266723"/>
    </source>
</evidence>
<comment type="caution">
    <text evidence="1">The sequence shown here is derived from an EMBL/GenBank/DDBJ whole genome shotgun (WGS) entry which is preliminary data.</text>
</comment>
<protein>
    <submittedName>
        <fullName evidence="1">Uncharacterized protein</fullName>
    </submittedName>
</protein>
<reference evidence="1 2" key="1">
    <citation type="journal article" date="2020" name="BMC Genomics">
        <title>Intraspecific diversification of the crop wild relative Brassica cretica Lam. using demographic model selection.</title>
        <authorList>
            <person name="Kioukis A."/>
            <person name="Michalopoulou V.A."/>
            <person name="Briers L."/>
            <person name="Pirintsos S."/>
            <person name="Studholme D.J."/>
            <person name="Pavlidis P."/>
            <person name="Sarris P.F."/>
        </authorList>
    </citation>
    <scope>NUCLEOTIDE SEQUENCE [LARGE SCALE GENOMIC DNA]</scope>
    <source>
        <strain evidence="2">cv. PFS-1207/04</strain>
    </source>
</reference>
<sequence>MIILRERILQASDKLIPDSKTTIVQLAEGASWTKCTVQLAERASWIDQVVQLTVRQVGSTSLPSSRPRSSLLRDWIEPSLVSSRSESPLELYDLKP</sequence>
<evidence type="ECO:0000313" key="1">
    <source>
        <dbReference type="EMBL" id="KAF3498751.1"/>
    </source>
</evidence>